<dbReference type="AlphaFoldDB" id="A0A3M7T2S6"/>
<gene>
    <name evidence="1" type="ORF">BpHYR1_022942</name>
</gene>
<protein>
    <submittedName>
        <fullName evidence="1">Uncharacterized protein</fullName>
    </submittedName>
</protein>
<dbReference type="EMBL" id="REGN01000383">
    <property type="protein sequence ID" value="RNA42324.1"/>
    <property type="molecule type" value="Genomic_DNA"/>
</dbReference>
<sequence length="79" mass="8945">MTILTKKVKQCGEKFWIIALFLFENLETQALKKNNNLSLTGTFKVFSCDSSSMPPNKINSSFPFDNEYKIVSMGECGLK</sequence>
<accession>A0A3M7T2S6</accession>
<reference evidence="1 2" key="1">
    <citation type="journal article" date="2018" name="Sci. Rep.">
        <title>Genomic signatures of local adaptation to the degree of environmental predictability in rotifers.</title>
        <authorList>
            <person name="Franch-Gras L."/>
            <person name="Hahn C."/>
            <person name="Garcia-Roger E.M."/>
            <person name="Carmona M.J."/>
            <person name="Serra M."/>
            <person name="Gomez A."/>
        </authorList>
    </citation>
    <scope>NUCLEOTIDE SEQUENCE [LARGE SCALE GENOMIC DNA]</scope>
    <source>
        <strain evidence="1">HYR1</strain>
    </source>
</reference>
<dbReference type="Proteomes" id="UP000276133">
    <property type="component" value="Unassembled WGS sequence"/>
</dbReference>
<keyword evidence="2" id="KW-1185">Reference proteome</keyword>
<name>A0A3M7T2S6_BRAPC</name>
<organism evidence="1 2">
    <name type="scientific">Brachionus plicatilis</name>
    <name type="common">Marine rotifer</name>
    <name type="synonym">Brachionus muelleri</name>
    <dbReference type="NCBI Taxonomy" id="10195"/>
    <lineage>
        <taxon>Eukaryota</taxon>
        <taxon>Metazoa</taxon>
        <taxon>Spiralia</taxon>
        <taxon>Gnathifera</taxon>
        <taxon>Rotifera</taxon>
        <taxon>Eurotatoria</taxon>
        <taxon>Monogononta</taxon>
        <taxon>Pseudotrocha</taxon>
        <taxon>Ploima</taxon>
        <taxon>Brachionidae</taxon>
        <taxon>Brachionus</taxon>
    </lineage>
</organism>
<comment type="caution">
    <text evidence="1">The sequence shown here is derived from an EMBL/GenBank/DDBJ whole genome shotgun (WGS) entry which is preliminary data.</text>
</comment>
<evidence type="ECO:0000313" key="2">
    <source>
        <dbReference type="Proteomes" id="UP000276133"/>
    </source>
</evidence>
<evidence type="ECO:0000313" key="1">
    <source>
        <dbReference type="EMBL" id="RNA42324.1"/>
    </source>
</evidence>
<proteinExistence type="predicted"/>